<comment type="caution">
    <text evidence="1">The sequence shown here is derived from an EMBL/GenBank/DDBJ whole genome shotgun (WGS) entry which is preliminary data.</text>
</comment>
<dbReference type="EMBL" id="ADLJ01000014">
    <property type="protein sequence ID" value="EHE99367.1"/>
    <property type="molecule type" value="Genomic_DNA"/>
</dbReference>
<dbReference type="AlphaFoldDB" id="G5HH17"/>
<evidence type="ECO:0000313" key="1">
    <source>
        <dbReference type="EMBL" id="EHE99367.1"/>
    </source>
</evidence>
<name>G5HH17_9FIRM</name>
<proteinExistence type="predicted"/>
<gene>
    <name evidence="1" type="ORF">HMPREF9469_01936</name>
</gene>
<evidence type="ECO:0000313" key="2">
    <source>
        <dbReference type="Proteomes" id="UP000003763"/>
    </source>
</evidence>
<dbReference type="eggNOG" id="ENOG502ZCEZ">
    <property type="taxonomic scope" value="Bacteria"/>
</dbReference>
<dbReference type="InterPro" id="IPR032358">
    <property type="entry name" value="DUF4867"/>
</dbReference>
<reference evidence="1 2" key="1">
    <citation type="submission" date="2011-08" db="EMBL/GenBank/DDBJ databases">
        <title>The Genome Sequence of Clostridium citroniae WAL-17108.</title>
        <authorList>
            <consortium name="The Broad Institute Genome Sequencing Platform"/>
            <person name="Earl A."/>
            <person name="Ward D."/>
            <person name="Feldgarden M."/>
            <person name="Gevers D."/>
            <person name="Finegold S.M."/>
            <person name="Summanen P.H."/>
            <person name="Molitoris D.R."/>
            <person name="Vaisanen M.L."/>
            <person name="Daigneault M."/>
            <person name="Allen-Vercoe E."/>
            <person name="Young S.K."/>
            <person name="Zeng Q."/>
            <person name="Gargeya S."/>
            <person name="Fitzgerald M."/>
            <person name="Haas B."/>
            <person name="Abouelleil A."/>
            <person name="Alvarado L."/>
            <person name="Arachchi H.M."/>
            <person name="Berlin A."/>
            <person name="Brown A."/>
            <person name="Chapman S.B."/>
            <person name="Chen Z."/>
            <person name="Dunbar C."/>
            <person name="Freedman E."/>
            <person name="Gearin G."/>
            <person name="Gellesch M."/>
            <person name="Goldberg J."/>
            <person name="Griggs A."/>
            <person name="Gujja S."/>
            <person name="Heiman D."/>
            <person name="Howarth C."/>
            <person name="Larson L."/>
            <person name="Lui A."/>
            <person name="MacDonald P.J.P."/>
            <person name="Montmayeur A."/>
            <person name="Murphy C."/>
            <person name="Neiman D."/>
            <person name="Pearson M."/>
            <person name="Priest M."/>
            <person name="Roberts A."/>
            <person name="Saif S."/>
            <person name="Shea T."/>
            <person name="Shenoy N."/>
            <person name="Sisk P."/>
            <person name="Stolte C."/>
            <person name="Sykes S."/>
            <person name="Wortman J."/>
            <person name="Nusbaum C."/>
            <person name="Birren B."/>
        </authorList>
    </citation>
    <scope>NUCLEOTIDE SEQUENCE [LARGE SCALE GENOMIC DNA]</scope>
    <source>
        <strain evidence="1 2">WAL-17108</strain>
    </source>
</reference>
<dbReference type="PATRIC" id="fig|742733.3.peg.2004"/>
<protein>
    <recommendedName>
        <fullName evidence="3">DUF4867 domain-containing protein</fullName>
    </recommendedName>
</protein>
<evidence type="ECO:0008006" key="3">
    <source>
        <dbReference type="Google" id="ProtNLM"/>
    </source>
</evidence>
<sequence>MTRDTILEQLNKVNDVTVYSVHDREFMTYGRVVEGYDFSDMISYMEQHTPIPENGNIYLACVPELEAEPAAVLVKDGCYGGMEIQVGYCNGRNTTYNGFEYHKGSEINVAVTDFMLVLGHTWEIKDNTYKVEDAAVFFVEKGTAVEMYQTTLHLSPCRTSDEGFKDIVILPRGTNTPFKRRPEPADQEGKLLLQRNKWVIAHPEREPLIRQGAYPGLLGENKELKYKA</sequence>
<organism evidence="1 2">
    <name type="scientific">[Clostridium] citroniae WAL-17108</name>
    <dbReference type="NCBI Taxonomy" id="742733"/>
    <lineage>
        <taxon>Bacteria</taxon>
        <taxon>Bacillati</taxon>
        <taxon>Bacillota</taxon>
        <taxon>Clostridia</taxon>
        <taxon>Lachnospirales</taxon>
        <taxon>Lachnospiraceae</taxon>
        <taxon>Enterocloster</taxon>
    </lineage>
</organism>
<dbReference type="HOGENOM" id="CLU_1330429_0_0_9"/>
<accession>G5HH17</accession>
<dbReference type="Pfam" id="PF16161">
    <property type="entry name" value="DUF4867"/>
    <property type="match status" value="1"/>
</dbReference>
<dbReference type="Proteomes" id="UP000003763">
    <property type="component" value="Unassembled WGS sequence"/>
</dbReference>